<organism evidence="1 2">
    <name type="scientific">Brevundimonas aurifodinae</name>
    <dbReference type="NCBI Taxonomy" id="1508312"/>
    <lineage>
        <taxon>Bacteria</taxon>
        <taxon>Pseudomonadati</taxon>
        <taxon>Pseudomonadota</taxon>
        <taxon>Alphaproteobacteria</taxon>
        <taxon>Caulobacterales</taxon>
        <taxon>Caulobacteraceae</taxon>
        <taxon>Brevundimonas</taxon>
    </lineage>
</organism>
<evidence type="ECO:0000313" key="2">
    <source>
        <dbReference type="Proteomes" id="UP001445732"/>
    </source>
</evidence>
<evidence type="ECO:0000313" key="1">
    <source>
        <dbReference type="EMBL" id="MEQ7154242.1"/>
    </source>
</evidence>
<dbReference type="RefSeq" id="WP_349683417.1">
    <property type="nucleotide sequence ID" value="NZ_JBEGDD010000002.1"/>
</dbReference>
<accession>A0ABV1NK81</accession>
<comment type="caution">
    <text evidence="1">The sequence shown here is derived from an EMBL/GenBank/DDBJ whole genome shotgun (WGS) entry which is preliminary data.</text>
</comment>
<keyword evidence="2" id="KW-1185">Reference proteome</keyword>
<gene>
    <name evidence="1" type="ORF">ABN401_03330</name>
</gene>
<sequence length="56" mass="6105">MACVSIQLLSSSDIDEAYVLARLCDAGLTLKAWRARAACFWRAISRPGLVGSWSMS</sequence>
<dbReference type="EMBL" id="JBEGDD010000002">
    <property type="protein sequence ID" value="MEQ7154242.1"/>
    <property type="molecule type" value="Genomic_DNA"/>
</dbReference>
<proteinExistence type="predicted"/>
<name>A0ABV1NK81_9CAUL</name>
<protein>
    <submittedName>
        <fullName evidence="1">Uncharacterized protein</fullName>
    </submittedName>
</protein>
<reference evidence="1 2" key="1">
    <citation type="submission" date="2024-06" db="EMBL/GenBank/DDBJ databases">
        <title>Brevundimonas sp. C11.</title>
        <authorList>
            <person name="Maltman C."/>
        </authorList>
    </citation>
    <scope>NUCLEOTIDE SEQUENCE [LARGE SCALE GENOMIC DNA]</scope>
    <source>
        <strain evidence="1 2">C11</strain>
    </source>
</reference>
<dbReference type="Proteomes" id="UP001445732">
    <property type="component" value="Unassembled WGS sequence"/>
</dbReference>